<name>A0A063Y546_9GAMM</name>
<gene>
    <name evidence="5" type="ORF">ADINL_1391</name>
</gene>
<evidence type="ECO:0000259" key="4">
    <source>
        <dbReference type="Pfam" id="PF01923"/>
    </source>
</evidence>
<dbReference type="STRING" id="267850.ADINL_1391"/>
<dbReference type="SUPFAM" id="SSF89028">
    <property type="entry name" value="Cobalamin adenosyltransferase-like"/>
    <property type="match status" value="1"/>
</dbReference>
<dbReference type="InterPro" id="IPR016030">
    <property type="entry name" value="CblAdoTrfase-like"/>
</dbReference>
<evidence type="ECO:0000256" key="3">
    <source>
        <dbReference type="ARBA" id="ARBA00022840"/>
    </source>
</evidence>
<keyword evidence="3" id="KW-0067">ATP-binding</keyword>
<comment type="caution">
    <text evidence="5">The sequence shown here is derived from an EMBL/GenBank/DDBJ whole genome shotgun (WGS) entry which is preliminary data.</text>
</comment>
<accession>A0A063Y546</accession>
<dbReference type="Gene3D" id="1.20.1200.10">
    <property type="entry name" value="Cobalamin adenosyltransferase-like"/>
    <property type="match status" value="1"/>
</dbReference>
<keyword evidence="6" id="KW-1185">Reference proteome</keyword>
<dbReference type="GO" id="GO:0016740">
    <property type="term" value="F:transferase activity"/>
    <property type="evidence" value="ECO:0007669"/>
    <property type="project" value="UniProtKB-KW"/>
</dbReference>
<dbReference type="EMBL" id="JMSZ01000016">
    <property type="protein sequence ID" value="KDE40799.1"/>
    <property type="molecule type" value="Genomic_DNA"/>
</dbReference>
<proteinExistence type="predicted"/>
<evidence type="ECO:0000256" key="2">
    <source>
        <dbReference type="ARBA" id="ARBA00022741"/>
    </source>
</evidence>
<keyword evidence="1" id="KW-0808">Transferase</keyword>
<dbReference type="AlphaFoldDB" id="A0A063Y546"/>
<evidence type="ECO:0000313" key="6">
    <source>
        <dbReference type="Proteomes" id="UP000027318"/>
    </source>
</evidence>
<keyword evidence="2" id="KW-0547">Nucleotide-binding</keyword>
<evidence type="ECO:0000256" key="1">
    <source>
        <dbReference type="ARBA" id="ARBA00022679"/>
    </source>
</evidence>
<sequence length="186" mass="20407">MPFKPSKDLDELCYPFIHENSPLCDYEVLTDELCTLLGMACSAMPDQMADIAKDLAVLQPLAFHANGSVRGRLALTEADLQAVKSCLHHYKAEVAERVQGFVLPRGTSPVNELHQARSVSKKAIRALVRLDDAGTSVPEILPRFLNLCCNLCFVLTQVVNQRRGVAEPAFVSKSYALPRSTSPKAP</sequence>
<organism evidence="5 6">
    <name type="scientific">Nitrincola lacisaponensis</name>
    <dbReference type="NCBI Taxonomy" id="267850"/>
    <lineage>
        <taxon>Bacteria</taxon>
        <taxon>Pseudomonadati</taxon>
        <taxon>Pseudomonadota</taxon>
        <taxon>Gammaproteobacteria</taxon>
        <taxon>Oceanospirillales</taxon>
        <taxon>Oceanospirillaceae</taxon>
        <taxon>Nitrincola</taxon>
    </lineage>
</organism>
<dbReference type="Pfam" id="PF01923">
    <property type="entry name" value="Cob_adeno_trans"/>
    <property type="match status" value="1"/>
</dbReference>
<dbReference type="Proteomes" id="UP000027318">
    <property type="component" value="Unassembled WGS sequence"/>
</dbReference>
<protein>
    <recommendedName>
        <fullName evidence="4">Cobalamin adenosyltransferase-like domain-containing protein</fullName>
    </recommendedName>
</protein>
<dbReference type="InterPro" id="IPR036451">
    <property type="entry name" value="CblAdoTrfase-like_sf"/>
</dbReference>
<evidence type="ECO:0000313" key="5">
    <source>
        <dbReference type="EMBL" id="KDE40799.1"/>
    </source>
</evidence>
<reference evidence="5 6" key="1">
    <citation type="journal article" date="2005" name="Int. J. Syst. Evol. Microbiol.">
        <title>Nitrincola lacisaponensis gen. nov., sp. nov., a novel alkaliphilic bacterium isolated from an alkaline, saline lake.</title>
        <authorList>
            <person name="Dimitriu P.A."/>
            <person name="Shukla S.K."/>
            <person name="Conradt J."/>
            <person name="Marquez M.C."/>
            <person name="Ventosa A."/>
            <person name="Maglia A."/>
            <person name="Peyton B.M."/>
            <person name="Pinkart H.C."/>
            <person name="Mormile M.R."/>
        </authorList>
    </citation>
    <scope>NUCLEOTIDE SEQUENCE [LARGE SCALE GENOMIC DNA]</scope>
    <source>
        <strain evidence="5 6">4CA</strain>
    </source>
</reference>
<dbReference type="GO" id="GO:0005524">
    <property type="term" value="F:ATP binding"/>
    <property type="evidence" value="ECO:0007669"/>
    <property type="project" value="UniProtKB-KW"/>
</dbReference>
<dbReference type="RefSeq" id="WP_036545237.1">
    <property type="nucleotide sequence ID" value="NZ_JMSZ01000016.1"/>
</dbReference>
<feature type="domain" description="Cobalamin adenosyltransferase-like" evidence="4">
    <location>
        <begin position="30"/>
        <end position="158"/>
    </location>
</feature>
<dbReference type="OrthoDB" id="6118511at2"/>